<dbReference type="Proteomes" id="UP000017700">
    <property type="component" value="Chromosome"/>
</dbReference>
<dbReference type="NCBIfam" id="TIGR01575">
    <property type="entry name" value="rimI"/>
    <property type="match status" value="1"/>
</dbReference>
<dbReference type="InterPro" id="IPR006464">
    <property type="entry name" value="AcTrfase_RimI/Ard1"/>
</dbReference>
<name>A0A2I5TCB9_SERS3</name>
<feature type="binding site" evidence="9">
    <location>
        <position position="108"/>
    </location>
    <ligand>
        <name>acetyl-CoA</name>
        <dbReference type="ChEBI" id="CHEBI:57288"/>
    </ligand>
</feature>
<evidence type="ECO:0000256" key="4">
    <source>
        <dbReference type="ARBA" id="ARBA00022679"/>
    </source>
</evidence>
<dbReference type="GO" id="GO:0005737">
    <property type="term" value="C:cytoplasm"/>
    <property type="evidence" value="ECO:0007669"/>
    <property type="project" value="UniProtKB-SubCell"/>
</dbReference>
<dbReference type="RefSeq" id="WP_021014407.1">
    <property type="nucleotide sequence ID" value="NZ_CP025084.1"/>
</dbReference>
<feature type="binding site" evidence="9">
    <location>
        <begin position="69"/>
        <end position="71"/>
    </location>
    <ligand>
        <name>acetyl-CoA</name>
        <dbReference type="ChEBI" id="CHEBI:57288"/>
    </ligand>
</feature>
<dbReference type="PANTHER" id="PTHR43420">
    <property type="entry name" value="ACETYLTRANSFERASE"/>
    <property type="match status" value="1"/>
</dbReference>
<comment type="catalytic activity">
    <reaction evidence="6 9 10">
        <text>N-terminal L-alanyl-[ribosomal protein bS18] + acetyl-CoA = N-terminal N(alpha)-acetyl-L-alanyl-[ribosomal protein bS18] + CoA + H(+)</text>
        <dbReference type="Rhea" id="RHEA:43756"/>
        <dbReference type="Rhea" id="RHEA-COMP:10676"/>
        <dbReference type="Rhea" id="RHEA-COMP:10677"/>
        <dbReference type="ChEBI" id="CHEBI:15378"/>
        <dbReference type="ChEBI" id="CHEBI:57287"/>
        <dbReference type="ChEBI" id="CHEBI:57288"/>
        <dbReference type="ChEBI" id="CHEBI:64718"/>
        <dbReference type="ChEBI" id="CHEBI:83683"/>
        <dbReference type="EC" id="2.3.1.266"/>
    </reaction>
</comment>
<accession>A0A2I5TCB9</accession>
<evidence type="ECO:0000313" key="14">
    <source>
        <dbReference type="Proteomes" id="UP000017700"/>
    </source>
</evidence>
<dbReference type="InterPro" id="IPR016181">
    <property type="entry name" value="Acyl_CoA_acyltransferase"/>
</dbReference>
<dbReference type="Proteomes" id="UP000233778">
    <property type="component" value="Chromosome"/>
</dbReference>
<dbReference type="FunFam" id="3.40.630.30:FF:000018">
    <property type="entry name" value="[Ribosomal protein S18]-alanine N-acetyltransferase"/>
    <property type="match status" value="1"/>
</dbReference>
<dbReference type="KEGG" id="serq:CWC46_21905"/>
<dbReference type="CDD" id="cd04301">
    <property type="entry name" value="NAT_SF"/>
    <property type="match status" value="1"/>
</dbReference>
<dbReference type="EMBL" id="CP025085">
    <property type="protein sequence ID" value="AUH02211.1"/>
    <property type="molecule type" value="Genomic_DNA"/>
</dbReference>
<keyword evidence="5 9" id="KW-0012">Acyltransferase</keyword>
<protein>
    <recommendedName>
        <fullName evidence="8 9">[Ribosomal protein bS18]-alanine N-acetyltransferase</fullName>
        <ecNumber evidence="7 9">2.3.1.266</ecNumber>
    </recommendedName>
</protein>
<evidence type="ECO:0000313" key="13">
    <source>
        <dbReference type="EMBL" id="AUH06532.1"/>
    </source>
</evidence>
<dbReference type="OrthoDB" id="9796919at2"/>
<evidence type="ECO:0000313" key="12">
    <source>
        <dbReference type="EMBL" id="AUH02211.1"/>
    </source>
</evidence>
<dbReference type="GO" id="GO:0008999">
    <property type="term" value="F:protein-N-terminal-alanine acetyltransferase activity"/>
    <property type="evidence" value="ECO:0007669"/>
    <property type="project" value="UniProtKB-UniRule"/>
</dbReference>
<evidence type="ECO:0000256" key="8">
    <source>
        <dbReference type="ARBA" id="ARBA00072527"/>
    </source>
</evidence>
<dbReference type="EMBL" id="CP025084">
    <property type="protein sequence ID" value="AUH06532.1"/>
    <property type="molecule type" value="Genomic_DNA"/>
</dbReference>
<dbReference type="AlphaFoldDB" id="A0A2I5TCB9"/>
<evidence type="ECO:0000256" key="10">
    <source>
        <dbReference type="RuleBase" id="RU363094"/>
    </source>
</evidence>
<evidence type="ECO:0000256" key="3">
    <source>
        <dbReference type="ARBA" id="ARBA00022490"/>
    </source>
</evidence>
<evidence type="ECO:0000313" key="15">
    <source>
        <dbReference type="Proteomes" id="UP000233778"/>
    </source>
</evidence>
<dbReference type="HAMAP" id="MF_02210">
    <property type="entry name" value="RimI"/>
    <property type="match status" value="1"/>
</dbReference>
<dbReference type="EC" id="2.3.1.266" evidence="7 9"/>
<evidence type="ECO:0000256" key="2">
    <source>
        <dbReference type="ARBA" id="ARBA00005395"/>
    </source>
</evidence>
<gene>
    <name evidence="9" type="primary">rimI</name>
    <name evidence="12" type="ORF">CWC46_21905</name>
    <name evidence="13" type="ORF">Ser39006_021895</name>
</gene>
<keyword evidence="3 9" id="KW-0963">Cytoplasm</keyword>
<dbReference type="STRING" id="104623.Ser39006_01137"/>
<reference evidence="13" key="2">
    <citation type="submission" date="2013-09" db="EMBL/GenBank/DDBJ databases">
        <authorList>
            <person name="Wang G."/>
            <person name="Yang Y."/>
            <person name="Su Y."/>
        </authorList>
    </citation>
    <scope>NUCLEOTIDE SEQUENCE</scope>
    <source>
        <strain evidence="13">ATCC 39006</strain>
    </source>
</reference>
<keyword evidence="14" id="KW-1185">Reference proteome</keyword>
<comment type="function">
    <text evidence="9 10">Acetylates the N-terminal alanine of ribosomal protein bS18.</text>
</comment>
<dbReference type="Pfam" id="PF00583">
    <property type="entry name" value="Acetyltransf_1"/>
    <property type="match status" value="1"/>
</dbReference>
<feature type="active site" description="Proton donor" evidence="9">
    <location>
        <position position="115"/>
    </location>
</feature>
<dbReference type="PROSITE" id="PS51186">
    <property type="entry name" value="GNAT"/>
    <property type="match status" value="1"/>
</dbReference>
<reference evidence="13" key="4">
    <citation type="submission" date="2017-11" db="EMBL/GenBank/DDBJ databases">
        <title>Complete genome sequence of Serratia sp. ATCC 39006.</title>
        <authorList>
            <person name="Hampton H.G."/>
            <person name="Jackson S.A."/>
            <person name="Jauregui R."/>
            <person name="Poulter G.T.M."/>
            <person name="Salmond G.P.C."/>
            <person name="Fineran P.C."/>
        </authorList>
    </citation>
    <scope>NUCLEOTIDE SEQUENCE</scope>
    <source>
        <strain evidence="13">ATCC 39006</strain>
    </source>
</reference>
<reference evidence="12 15" key="3">
    <citation type="submission" date="2017-11" db="EMBL/GenBank/DDBJ databases">
        <title>Complete genome sequence of Serratia sp. ATCC 39006 LacA.</title>
        <authorList>
            <person name="Hampton H.G."/>
            <person name="Jackson S.A."/>
            <person name="Jauregui R."/>
            <person name="Poulter G.T.M."/>
            <person name="Salmond G.P.C."/>
            <person name="Fineran P.C."/>
        </authorList>
    </citation>
    <scope>NUCLEOTIDE SEQUENCE [LARGE SCALE GENOMIC DNA]</scope>
    <source>
        <strain evidence="12 15">ATCC 39006</strain>
    </source>
</reference>
<evidence type="ECO:0000256" key="9">
    <source>
        <dbReference type="HAMAP-Rule" id="MF_02210"/>
    </source>
</evidence>
<dbReference type="NCBIfam" id="NF007025">
    <property type="entry name" value="PRK09491.1"/>
    <property type="match status" value="1"/>
</dbReference>
<dbReference type="SUPFAM" id="SSF55729">
    <property type="entry name" value="Acyl-CoA N-acyltransferases (Nat)"/>
    <property type="match status" value="1"/>
</dbReference>
<sequence>MNTISPLLPTDLASAFQIEHLSHAFPWTEQTFVSNQGERYLNLKLCHDQQLVAYTITQVILDEATLFNIAVHPAHQRHGYGRQLLEYLIDTLEKKGILTLWLEVRASNHRAMALYQSLGFNEVSIRRDYYPTVQGREDAIIMALPLG</sequence>
<dbReference type="KEGG" id="sera:Ser39006_021895"/>
<dbReference type="PANTHER" id="PTHR43420:SF51">
    <property type="entry name" value="PEPTIDYL-LYSINE N-ACETYLTRANSFERASE YIAC"/>
    <property type="match status" value="1"/>
</dbReference>
<proteinExistence type="inferred from homology"/>
<dbReference type="InterPro" id="IPR050680">
    <property type="entry name" value="YpeA/RimI_acetyltransf"/>
</dbReference>
<comment type="caution">
    <text evidence="9">Lacks conserved residue(s) required for the propagation of feature annotation.</text>
</comment>
<evidence type="ECO:0000256" key="7">
    <source>
        <dbReference type="ARBA" id="ARBA00067002"/>
    </source>
</evidence>
<evidence type="ECO:0000259" key="11">
    <source>
        <dbReference type="PROSITE" id="PS51186"/>
    </source>
</evidence>
<keyword evidence="4 9" id="KW-0808">Transferase</keyword>
<feature type="domain" description="N-acetyltransferase" evidence="11">
    <location>
        <begin position="2"/>
        <end position="147"/>
    </location>
</feature>
<feature type="active site" description="Proton acceptor" evidence="9">
    <location>
        <position position="103"/>
    </location>
</feature>
<dbReference type="InterPro" id="IPR043690">
    <property type="entry name" value="RimI"/>
</dbReference>
<evidence type="ECO:0000256" key="6">
    <source>
        <dbReference type="ARBA" id="ARBA00051697"/>
    </source>
</evidence>
<evidence type="ECO:0000256" key="1">
    <source>
        <dbReference type="ARBA" id="ARBA00004496"/>
    </source>
</evidence>
<organism evidence="13 14">
    <name type="scientific">Serratia sp. (strain ATCC 39006)</name>
    <name type="common">Prodigiosinella confusarubida</name>
    <dbReference type="NCBI Taxonomy" id="104623"/>
    <lineage>
        <taxon>Bacteria</taxon>
        <taxon>Pseudomonadati</taxon>
        <taxon>Pseudomonadota</taxon>
        <taxon>Gammaproteobacteria</taxon>
        <taxon>Enterobacterales</taxon>
        <taxon>Pectobacteriaceae</taxon>
        <taxon>Prodigiosinella</taxon>
    </lineage>
</organism>
<evidence type="ECO:0000256" key="5">
    <source>
        <dbReference type="ARBA" id="ARBA00023315"/>
    </source>
</evidence>
<dbReference type="InterPro" id="IPR000182">
    <property type="entry name" value="GNAT_dom"/>
</dbReference>
<reference evidence="13 14" key="1">
    <citation type="journal article" date="2013" name="Genome Announc.">
        <title>Draft genome sequence of Serratia sp. strain ATCC 39006, a model bacterium for analysis of the biosynthesis and regulation of prodigiosin, a carbapenem, and gas vesicles.</title>
        <authorList>
            <person name="Fineran P.C."/>
            <person name="Iglesias Cans M.C."/>
            <person name="Ramsay J.P."/>
            <person name="Wilf N.M."/>
            <person name="Cossyleon D."/>
            <person name="McNeil M.B."/>
            <person name="Williamson N.R."/>
            <person name="Monson R.E."/>
            <person name="Becher S.A."/>
            <person name="Stanton J.A."/>
            <person name="Brugger K."/>
            <person name="Brown S.D."/>
            <person name="Salmond G.P."/>
        </authorList>
    </citation>
    <scope>NUCLEOTIDE SEQUENCE [LARGE SCALE GENOMIC DNA]</scope>
    <source>
        <strain evidence="13">ATCC 39006</strain>
        <strain evidence="14">ATCC 39006 / SC 11482</strain>
    </source>
</reference>
<dbReference type="Gene3D" id="3.40.630.30">
    <property type="match status" value="1"/>
</dbReference>
<comment type="similarity">
    <text evidence="2 9 10">Belongs to the acetyltransferase family. RimI subfamily.</text>
</comment>
<comment type="subcellular location">
    <subcellularLocation>
        <location evidence="1 9 10">Cytoplasm</location>
    </subcellularLocation>
</comment>